<feature type="coiled-coil region" evidence="1">
    <location>
        <begin position="408"/>
        <end position="484"/>
    </location>
</feature>
<evidence type="ECO:0000313" key="4">
    <source>
        <dbReference type="Proteomes" id="UP001492380"/>
    </source>
</evidence>
<evidence type="ECO:0000313" key="3">
    <source>
        <dbReference type="EMBL" id="KAK8230710.1"/>
    </source>
</evidence>
<dbReference type="EMBL" id="JBBWRZ010000008">
    <property type="protein sequence ID" value="KAK8230710.1"/>
    <property type="molecule type" value="Genomic_DNA"/>
</dbReference>
<reference evidence="3 4" key="1">
    <citation type="submission" date="2024-04" db="EMBL/GenBank/DDBJ databases">
        <title>Phyllosticta paracitricarpa is synonymous to the EU quarantine fungus P. citricarpa based on phylogenomic analyses.</title>
        <authorList>
            <consortium name="Lawrence Berkeley National Laboratory"/>
            <person name="Van Ingen-Buijs V.A."/>
            <person name="Van Westerhoven A.C."/>
            <person name="Haridas S."/>
            <person name="Skiadas P."/>
            <person name="Martin F."/>
            <person name="Groenewald J.Z."/>
            <person name="Crous P.W."/>
            <person name="Seidl M.F."/>
        </authorList>
    </citation>
    <scope>NUCLEOTIDE SEQUENCE [LARGE SCALE GENOMIC DNA]</scope>
    <source>
        <strain evidence="3 4">CBS 123374</strain>
    </source>
</reference>
<keyword evidence="4" id="KW-1185">Reference proteome</keyword>
<feature type="region of interest" description="Disordered" evidence="2">
    <location>
        <begin position="496"/>
        <end position="562"/>
    </location>
</feature>
<organism evidence="3 4">
    <name type="scientific">Phyllosticta capitalensis</name>
    <dbReference type="NCBI Taxonomy" id="121624"/>
    <lineage>
        <taxon>Eukaryota</taxon>
        <taxon>Fungi</taxon>
        <taxon>Dikarya</taxon>
        <taxon>Ascomycota</taxon>
        <taxon>Pezizomycotina</taxon>
        <taxon>Dothideomycetes</taxon>
        <taxon>Dothideomycetes incertae sedis</taxon>
        <taxon>Botryosphaeriales</taxon>
        <taxon>Phyllostictaceae</taxon>
        <taxon>Phyllosticta</taxon>
    </lineage>
</organism>
<comment type="caution">
    <text evidence="3">The sequence shown here is derived from an EMBL/GenBank/DDBJ whole genome shotgun (WGS) entry which is preliminary data.</text>
</comment>
<gene>
    <name evidence="3" type="ORF">HDK90DRAFT_330703</name>
</gene>
<keyword evidence="1" id="KW-0175">Coiled coil</keyword>
<dbReference type="SUPFAM" id="SSF90257">
    <property type="entry name" value="Myosin rod fragments"/>
    <property type="match status" value="1"/>
</dbReference>
<evidence type="ECO:0000256" key="2">
    <source>
        <dbReference type="SAM" id="MobiDB-lite"/>
    </source>
</evidence>
<sequence>MSSRRSREQEAANHAQLLQEFSDLHVRLDNEQSKLLDVTSSLNLYKSRADEYFSKLEQAEIAVLKASRAEQFAKTQAREAEEQCASIMAERKQMDGLIEDLQTSAQKYEERIEDLSADLEGALQAKKRLQNELEDYRNQRAMDIEDTETNMEQTRKKYSAELSSVTQELEFERQNVIRVREENGRLHEEIEELRSKWDDEVLNSSTWAKEKARLEITLQDLGNSRDEAVNAHNEAQSKIVSLLSQVRTLRTSVDDVAAERDSALLEKKSLEARLADAAHRLEELAHSESPSLRNAAEMDRELLELKSGLAQQEDIAAAAVGKMRRAEALTQELQKDIVAEREANVQLHKEKGSLEKKAKDLQLRLIDLETKGFSSASQDVKYLHGRIQELEKSLEEAHAVRSSESRAARSIDRTVKDLQNQIDRREKQSAMLSDDLQKSRDKIQSLLSSIDELQTSDSAHQLAAKRAERELSQVREEKLRVERELEGWKGLRLERRSQLGVPTPERPAGGSDAGSRRDSYAEMLSELQPPPHLKGLGGLGSAAGSFRSSMRKLSNGTRNSFL</sequence>
<feature type="coiled-coil region" evidence="1">
    <location>
        <begin position="323"/>
        <end position="371"/>
    </location>
</feature>
<dbReference type="Proteomes" id="UP001492380">
    <property type="component" value="Unassembled WGS sequence"/>
</dbReference>
<evidence type="ECO:0000256" key="1">
    <source>
        <dbReference type="SAM" id="Coils"/>
    </source>
</evidence>
<protein>
    <submittedName>
        <fullName evidence="3">Myosin tail-domain-containing protein</fullName>
    </submittedName>
</protein>
<feature type="coiled-coil region" evidence="1">
    <location>
        <begin position="253"/>
        <end position="287"/>
    </location>
</feature>
<accession>A0ABR1YIH8</accession>
<feature type="coiled-coil region" evidence="1">
    <location>
        <begin position="91"/>
        <end position="196"/>
    </location>
</feature>
<proteinExistence type="predicted"/>
<name>A0ABR1YIH8_9PEZI</name>
<dbReference type="Gene3D" id="1.20.5.340">
    <property type="match status" value="1"/>
</dbReference>
<feature type="compositionally biased region" description="Polar residues" evidence="2">
    <location>
        <begin position="546"/>
        <end position="562"/>
    </location>
</feature>